<evidence type="ECO:0000256" key="2">
    <source>
        <dbReference type="ARBA" id="ARBA00007865"/>
    </source>
</evidence>
<comment type="similarity">
    <text evidence="2">Belongs to the Cyclase 1 superfamily.</text>
</comment>
<keyword evidence="6" id="KW-0346">Stress response</keyword>
<dbReference type="Pfam" id="PF04199">
    <property type="entry name" value="Cyclase"/>
    <property type="match status" value="1"/>
</dbReference>
<dbReference type="FunFam" id="3.50.30.50:FF:000002">
    <property type="entry name" value="Kynurenine formamidase"/>
    <property type="match status" value="1"/>
</dbReference>
<feature type="region of interest" description="Disordered" evidence="7">
    <location>
        <begin position="22"/>
        <end position="54"/>
    </location>
</feature>
<evidence type="ECO:0000256" key="5">
    <source>
        <dbReference type="ARBA" id="ARBA00022729"/>
    </source>
</evidence>
<evidence type="ECO:0000313" key="9">
    <source>
        <dbReference type="EnsemblPlants" id="OBART06G22240.1"/>
    </source>
</evidence>
<evidence type="ECO:0000256" key="4">
    <source>
        <dbReference type="ARBA" id="ARBA00022530"/>
    </source>
</evidence>
<feature type="chain" id="PRO_5002276310" description="Cyclase-like protein 2" evidence="8">
    <location>
        <begin position="18"/>
        <end position="331"/>
    </location>
</feature>
<name>A0A0D3GJ25_9ORYZ</name>
<evidence type="ECO:0000256" key="8">
    <source>
        <dbReference type="SAM" id="SignalP"/>
    </source>
</evidence>
<dbReference type="EnsemblPlants" id="OBART06G22240.1">
    <property type="protein sequence ID" value="OBART06G22240.1"/>
    <property type="gene ID" value="OBART06G22240"/>
</dbReference>
<dbReference type="PANTHER" id="PTHR31118">
    <property type="entry name" value="CYCLASE-LIKE PROTEIN 2"/>
    <property type="match status" value="1"/>
</dbReference>
<feature type="signal peptide" evidence="8">
    <location>
        <begin position="1"/>
        <end position="17"/>
    </location>
</feature>
<dbReference type="PANTHER" id="PTHR31118:SF27">
    <property type="entry name" value="CYCLASE-LIKE PROTEIN 1"/>
    <property type="match status" value="1"/>
</dbReference>
<evidence type="ECO:0000256" key="7">
    <source>
        <dbReference type="SAM" id="MobiDB-lite"/>
    </source>
</evidence>
<evidence type="ECO:0000256" key="6">
    <source>
        <dbReference type="ARBA" id="ARBA00023016"/>
    </source>
</evidence>
<reference evidence="9" key="1">
    <citation type="journal article" date="2009" name="Rice">
        <title>De Novo Next Generation Sequencing of Plant Genomes.</title>
        <authorList>
            <person name="Rounsley S."/>
            <person name="Marri P.R."/>
            <person name="Yu Y."/>
            <person name="He R."/>
            <person name="Sisneros N."/>
            <person name="Goicoechea J.L."/>
            <person name="Lee S.J."/>
            <person name="Angelova A."/>
            <person name="Kudrna D."/>
            <person name="Luo M."/>
            <person name="Affourtit J."/>
            <person name="Desany B."/>
            <person name="Knight J."/>
            <person name="Niazi F."/>
            <person name="Egholm M."/>
            <person name="Wing R.A."/>
        </authorList>
    </citation>
    <scope>NUCLEOTIDE SEQUENCE [LARGE SCALE GENOMIC DNA]</scope>
    <source>
        <strain evidence="9">cv. IRGC 105608</strain>
    </source>
</reference>
<organism evidence="9">
    <name type="scientific">Oryza barthii</name>
    <dbReference type="NCBI Taxonomy" id="65489"/>
    <lineage>
        <taxon>Eukaryota</taxon>
        <taxon>Viridiplantae</taxon>
        <taxon>Streptophyta</taxon>
        <taxon>Embryophyta</taxon>
        <taxon>Tracheophyta</taxon>
        <taxon>Spermatophyta</taxon>
        <taxon>Magnoliopsida</taxon>
        <taxon>Liliopsida</taxon>
        <taxon>Poales</taxon>
        <taxon>Poaceae</taxon>
        <taxon>BOP clade</taxon>
        <taxon>Oryzoideae</taxon>
        <taxon>Oryzeae</taxon>
        <taxon>Oryzinae</taxon>
        <taxon>Oryza</taxon>
    </lineage>
</organism>
<evidence type="ECO:0000256" key="1">
    <source>
        <dbReference type="ARBA" id="ARBA00004498"/>
    </source>
</evidence>
<dbReference type="AlphaFoldDB" id="A0A0D3GJ25"/>
<proteinExistence type="inferred from homology"/>
<sequence length="331" mass="36004">MAHLATVVLLLVAAARQAPLAAGDHSANPRLPTCASAPDVAAPQEHGDGGGVGGGGRRILDITHAVRAELPVLGSCDGVGALVRLKKSMANGSRSNLSELRMSVHTGTHVDAPGHMWQPHFDAGLDVDTLDLGLLNGPALLVDVPRHSNITVLTKLRYAAEVMESLNIPRGVRRVLFRTMNTDKRLMWQKESDLSFVGFTEDGAQWLVGYTDIKLVGVDYLSVASYEHMIPAHVVFLKSKEIVIVEALKLDDVEPGMYMLHCLPLRLAGAEGSPVRSAFLQGQVLSLQVFLSCFSDMCSQLHKEMKTMQNRMVPRRTDMAKGSVKERHYSV</sequence>
<evidence type="ECO:0000313" key="10">
    <source>
        <dbReference type="Proteomes" id="UP000026960"/>
    </source>
</evidence>
<dbReference type="STRING" id="65489.A0A0D3GJ25"/>
<accession>A0A0D3GJ25</accession>
<reference evidence="9" key="2">
    <citation type="submission" date="2015-03" db="UniProtKB">
        <authorList>
            <consortium name="EnsemblPlants"/>
        </authorList>
    </citation>
    <scope>IDENTIFICATION</scope>
</reference>
<keyword evidence="5 8" id="KW-0732">Signal</keyword>
<comment type="subcellular location">
    <subcellularLocation>
        <location evidence="1">Secreted</location>
        <location evidence="1">Extracellular space</location>
        <location evidence="1">Extracellular matrix</location>
    </subcellularLocation>
</comment>
<keyword evidence="3" id="KW-0964">Secreted</keyword>
<dbReference type="InterPro" id="IPR007325">
    <property type="entry name" value="KFase/CYL"/>
</dbReference>
<dbReference type="InterPro" id="IPR037175">
    <property type="entry name" value="KFase_sf"/>
</dbReference>
<dbReference type="GO" id="GO:0019441">
    <property type="term" value="P:L-tryptophan catabolic process to kynurenine"/>
    <property type="evidence" value="ECO:0007669"/>
    <property type="project" value="InterPro"/>
</dbReference>
<dbReference type="SUPFAM" id="SSF102198">
    <property type="entry name" value="Putative cyclase"/>
    <property type="match status" value="1"/>
</dbReference>
<dbReference type="GO" id="GO:0004061">
    <property type="term" value="F:arylformamidase activity"/>
    <property type="evidence" value="ECO:0007669"/>
    <property type="project" value="InterPro"/>
</dbReference>
<evidence type="ECO:0000256" key="3">
    <source>
        <dbReference type="ARBA" id="ARBA00022525"/>
    </source>
</evidence>
<keyword evidence="10" id="KW-1185">Reference proteome</keyword>
<dbReference type="Gramene" id="OBART06G22240.1">
    <property type="protein sequence ID" value="OBART06G22240.1"/>
    <property type="gene ID" value="OBART06G22240"/>
</dbReference>
<dbReference type="Proteomes" id="UP000026960">
    <property type="component" value="Chromosome 6"/>
</dbReference>
<keyword evidence="4" id="KW-0272">Extracellular matrix</keyword>
<protein>
    <recommendedName>
        <fullName evidence="11">Cyclase-like protein 2</fullName>
    </recommendedName>
</protein>
<dbReference type="Gene3D" id="3.50.30.50">
    <property type="entry name" value="Putative cyclase"/>
    <property type="match status" value="1"/>
</dbReference>
<evidence type="ECO:0008006" key="11">
    <source>
        <dbReference type="Google" id="ProtNLM"/>
    </source>
</evidence>